<keyword evidence="1" id="KW-0472">Membrane</keyword>
<protein>
    <recommendedName>
        <fullName evidence="4">Flp pilus assembly protein TadB</fullName>
    </recommendedName>
</protein>
<keyword evidence="1" id="KW-0812">Transmembrane</keyword>
<feature type="transmembrane region" description="Helical" evidence="1">
    <location>
        <begin position="230"/>
        <end position="250"/>
    </location>
</feature>
<name>A0A173SYJ7_9FIRM</name>
<organism evidence="2 3">
    <name type="scientific">Roseburia intestinalis</name>
    <dbReference type="NCBI Taxonomy" id="166486"/>
    <lineage>
        <taxon>Bacteria</taxon>
        <taxon>Bacillati</taxon>
        <taxon>Bacillota</taxon>
        <taxon>Clostridia</taxon>
        <taxon>Lachnospirales</taxon>
        <taxon>Lachnospiraceae</taxon>
        <taxon>Roseburia</taxon>
    </lineage>
</organism>
<dbReference type="EMBL" id="CYXZ01000008">
    <property type="protein sequence ID" value="CUM94625.1"/>
    <property type="molecule type" value="Genomic_DNA"/>
</dbReference>
<reference evidence="2 3" key="1">
    <citation type="submission" date="2015-09" db="EMBL/GenBank/DDBJ databases">
        <authorList>
            <consortium name="Pathogen Informatics"/>
        </authorList>
    </citation>
    <scope>NUCLEOTIDE SEQUENCE [LARGE SCALE GENOMIC DNA]</scope>
    <source>
        <strain evidence="2 3">2789STDY5834960</strain>
    </source>
</reference>
<feature type="transmembrane region" description="Helical" evidence="1">
    <location>
        <begin position="53"/>
        <end position="70"/>
    </location>
</feature>
<sequence>MAGLKKTRIKEKKERKQIKKENRVAKNLLLLNPGNLAKEVYTYGYHFSWKTHLFVIGACIAGMGVIGLLFQLKWKLLVIVLIAMFLALPAFILDTYKKMYEQKRFADAATYMEQMLYAFQKTGKVLSALKEARETFEPGHMRDIMDESIGHLEAGHSYSEKSVLRESLDIVEKEYECRKIKTLHELLISAEEYGGEADDSISLLLNDVELWKRRGYLLQGEKKKAHTNNVVSIVVATALCAGTLYMLNALPGILNMEAPYNVLTTGLVQVTSFGLLLWMIYVYARSEKTLTRNWLKEESGRDEEYVLRCYEKAMLQQHRFGRNIARRVVSEELYAAFPEWLMQMALLMQHSNVQVSIAKSLDGAPKILVPEINALLQRLKEQPKALSSYTDFCKNFDIPETTSCMKMLYAISESGTGDAKVQIQNLLVQVQEMRNRAAERRNKSSAFQVKMLYSYPVFGASIKLLGDLVVGMMFLFEMLSEAGGM</sequence>
<keyword evidence="1" id="KW-1133">Transmembrane helix</keyword>
<evidence type="ECO:0000313" key="2">
    <source>
        <dbReference type="EMBL" id="CUM94625.1"/>
    </source>
</evidence>
<proteinExistence type="predicted"/>
<feature type="transmembrane region" description="Helical" evidence="1">
    <location>
        <begin position="452"/>
        <end position="476"/>
    </location>
</feature>
<dbReference type="AlphaFoldDB" id="A0A173SYJ7"/>
<feature type="transmembrane region" description="Helical" evidence="1">
    <location>
        <begin position="76"/>
        <end position="96"/>
    </location>
</feature>
<gene>
    <name evidence="2" type="ORF">ERS852572_01200</name>
</gene>
<evidence type="ECO:0008006" key="4">
    <source>
        <dbReference type="Google" id="ProtNLM"/>
    </source>
</evidence>
<feature type="transmembrane region" description="Helical" evidence="1">
    <location>
        <begin position="262"/>
        <end position="284"/>
    </location>
</feature>
<dbReference type="PaxDb" id="166486-ERS852572_01200"/>
<dbReference type="Proteomes" id="UP000095350">
    <property type="component" value="Unassembled WGS sequence"/>
</dbReference>
<dbReference type="RefSeq" id="WP_022111980.1">
    <property type="nucleotide sequence ID" value="NZ_CABIYH010000008.1"/>
</dbReference>
<evidence type="ECO:0000256" key="1">
    <source>
        <dbReference type="SAM" id="Phobius"/>
    </source>
</evidence>
<dbReference type="STRING" id="166486.ERS852572_01200"/>
<accession>A0A173SYJ7</accession>
<evidence type="ECO:0000313" key="3">
    <source>
        <dbReference type="Proteomes" id="UP000095350"/>
    </source>
</evidence>